<dbReference type="AlphaFoldDB" id="A0A1Y2C1J6"/>
<evidence type="ECO:0000313" key="1">
    <source>
        <dbReference type="EMBL" id="ORY40900.1"/>
    </source>
</evidence>
<reference evidence="1 2" key="1">
    <citation type="submission" date="2016-07" db="EMBL/GenBank/DDBJ databases">
        <title>Pervasive Adenine N6-methylation of Active Genes in Fungi.</title>
        <authorList>
            <consortium name="DOE Joint Genome Institute"/>
            <person name="Mondo S.J."/>
            <person name="Dannebaum R.O."/>
            <person name="Kuo R.C."/>
            <person name="Labutti K."/>
            <person name="Haridas S."/>
            <person name="Kuo A."/>
            <person name="Salamov A."/>
            <person name="Ahrendt S.R."/>
            <person name="Lipzen A."/>
            <person name="Sullivan W."/>
            <person name="Andreopoulos W.B."/>
            <person name="Clum A."/>
            <person name="Lindquist E."/>
            <person name="Daum C."/>
            <person name="Ramamoorthy G.K."/>
            <person name="Gryganskyi A."/>
            <person name="Culley D."/>
            <person name="Magnuson J.K."/>
            <person name="James T.Y."/>
            <person name="O'Malley M.A."/>
            <person name="Stajich J.E."/>
            <person name="Spatafora J.W."/>
            <person name="Visel A."/>
            <person name="Grigoriev I.V."/>
        </authorList>
    </citation>
    <scope>NUCLEOTIDE SEQUENCE [LARGE SCALE GENOMIC DNA]</scope>
    <source>
        <strain evidence="1 2">62-1032</strain>
    </source>
</reference>
<proteinExistence type="predicted"/>
<dbReference type="Proteomes" id="UP000193467">
    <property type="component" value="Unassembled WGS sequence"/>
</dbReference>
<dbReference type="InParanoid" id="A0A1Y2C1J6"/>
<accession>A0A1Y2C1J6</accession>
<sequence length="150" mass="16182">MGQLDRAESRLPLQRRSSCTALRSAPFPPLPLLPSPSSCSPPPHAFHCAASLSPLHAVSQARLPPPVRPTLQADVRLKRTSRLDSIVAAISTKDEPRTMYEASSDVIWCCRRVGGVSALHTCRGFGKLLRVDKGSIRPAVSEQGSLINPP</sequence>
<comment type="caution">
    <text evidence="1">The sequence shown here is derived from an EMBL/GenBank/DDBJ whole genome shotgun (WGS) entry which is preliminary data.</text>
</comment>
<keyword evidence="2" id="KW-1185">Reference proteome</keyword>
<dbReference type="EMBL" id="MCGR01000139">
    <property type="protein sequence ID" value="ORY40900.1"/>
    <property type="molecule type" value="Genomic_DNA"/>
</dbReference>
<gene>
    <name evidence="1" type="ORF">BCR35DRAFT_43315</name>
</gene>
<evidence type="ECO:0000313" key="2">
    <source>
        <dbReference type="Proteomes" id="UP000193467"/>
    </source>
</evidence>
<name>A0A1Y2C1J6_9BASI</name>
<organism evidence="1 2">
    <name type="scientific">Leucosporidium creatinivorum</name>
    <dbReference type="NCBI Taxonomy" id="106004"/>
    <lineage>
        <taxon>Eukaryota</taxon>
        <taxon>Fungi</taxon>
        <taxon>Dikarya</taxon>
        <taxon>Basidiomycota</taxon>
        <taxon>Pucciniomycotina</taxon>
        <taxon>Microbotryomycetes</taxon>
        <taxon>Leucosporidiales</taxon>
        <taxon>Leucosporidium</taxon>
    </lineage>
</organism>
<protein>
    <submittedName>
        <fullName evidence="1">Uncharacterized protein</fullName>
    </submittedName>
</protein>